<organism evidence="3 4">
    <name type="scientific">Actinoplanes siamensis</name>
    <dbReference type="NCBI Taxonomy" id="1223317"/>
    <lineage>
        <taxon>Bacteria</taxon>
        <taxon>Bacillati</taxon>
        <taxon>Actinomycetota</taxon>
        <taxon>Actinomycetes</taxon>
        <taxon>Micromonosporales</taxon>
        <taxon>Micromonosporaceae</taxon>
        <taxon>Actinoplanes</taxon>
    </lineage>
</organism>
<keyword evidence="4" id="KW-1185">Reference proteome</keyword>
<reference evidence="3" key="1">
    <citation type="submission" date="2021-01" db="EMBL/GenBank/DDBJ databases">
        <title>Whole genome shotgun sequence of Actinoplanes siamensis NBRC 109076.</title>
        <authorList>
            <person name="Komaki H."/>
            <person name="Tamura T."/>
        </authorList>
    </citation>
    <scope>NUCLEOTIDE SEQUENCE</scope>
    <source>
        <strain evidence="3">NBRC 109076</strain>
    </source>
</reference>
<name>A0A919TKD2_9ACTN</name>
<dbReference type="InterPro" id="IPR041664">
    <property type="entry name" value="AAA_16"/>
</dbReference>
<dbReference type="Pfam" id="PF13374">
    <property type="entry name" value="TPR_10"/>
    <property type="match status" value="1"/>
</dbReference>
<feature type="region of interest" description="Disordered" evidence="1">
    <location>
        <begin position="489"/>
        <end position="511"/>
    </location>
</feature>
<dbReference type="AlphaFoldDB" id="A0A919TKD2"/>
<sequence length="1226" mass="132710">MTAATQDGLGSAGRTEIVAFASPGQRGSGQTSVVGNAAWALAAAGRRVLVLDWATSPPPVGAYLGMPVAEPEPGPDLTAAGRLLGLSWRRLRRYQTPRHAGPGLIDVVPEATPPNLDPVPDWAAAREQLRACGYDYLLVDSPQGLGAAYDVLAELSDTVVVCFRPGTASVHRLLTMVDGLLGGERRPRLVTVLTQFSPAPAETDSLRHLEDRLARLRDGGEAGVDVVEIPQHAYHERLAVTLDDGAVRDGLLRVVRLITGGAVQEPPAVDPAVRSWYRHDFADLSGIDPVGTVHLAYQPSERRWADWVWTELDRCGAKPQDADPDQTVVIGPPPAGAASPVLQIQVDDPESGPADGGGYVIGLSGRSEDDARGLLLTHLGMRPRTEPPGPEVFRPRYPGGDPTAPELIQVPARDDGFVGRVDEIEALRDRLLGTPGEPIAIVGEPGAGKTQLALEYVRQFLGDYDVVWWVPAEDRETIDRSLTRLGAGLDELRGPAPGPAAEPAPDEHDLGPDARQALTRLADRTSPRPYLLVFDNVRDVGHLGTLPRAGHGHVLIVAQPGVLPAGSFPELPLGPLRERDSIALLQRSVPDMAVEDAAAIAAATGHLPLALRLAGAWLEDQVNELFRKAPAAALTTVRAAAAVLRERVGPDAPGSGLLRIWQMVRENLHRTPTGRLAVRLAELCAYLSGDRIGLRLIRSSPMVEALLEAGGEDAARLESDPVEFDRILWTGARFGVFELVWGSQGRLRMNSALQRAVRDSLSPEARAERRARAQRVLARFAPGIVEDDDREQQSRLIELQAHLGPSGATEAVDVAVRRWVVRQVRHMQLQQVAGVNDAALEVAQRALASWQHGAVPPDDPALLWLRVELANILRRRGEYGPAREIDEDVRRLLLGGPGDEHPRSLIVARGLAGDLRALGRFEDAAHFDRIAFDGFRNLFGGDHAHTLMAAHNFALSSYLNGDVHTAVQRERDVLERRIRLLTETNPRTWWTAGSLGVYQRESGDLEGALQTLRQAKLWAGRSLGPGRRENPVDLRVERAFLTTVWRAGKMTARTAISELEQLVAAYGRVSGERHPDTWGCRLAVASVLHGAGRSREAAATAQAVLAGYEDSHAFGADHPITAVCRLNLAVYLRGAGDLEEARDLGEKAWQGLEATLSGETHPWVLAAMIDQSGHLAAAGRREEASELAARALKLCREDLPRHPYTIVARSNVEGRIVDIDIDVPSM</sequence>
<dbReference type="Gene3D" id="3.40.50.300">
    <property type="entry name" value="P-loop containing nucleotide triphosphate hydrolases"/>
    <property type="match status" value="2"/>
</dbReference>
<dbReference type="SUPFAM" id="SSF48452">
    <property type="entry name" value="TPR-like"/>
    <property type="match status" value="3"/>
</dbReference>
<protein>
    <submittedName>
        <fullName evidence="3">NTPase</fullName>
    </submittedName>
</protein>
<dbReference type="InterPro" id="IPR027417">
    <property type="entry name" value="P-loop_NTPase"/>
</dbReference>
<comment type="caution">
    <text evidence="3">The sequence shown here is derived from an EMBL/GenBank/DDBJ whole genome shotgun (WGS) entry which is preliminary data.</text>
</comment>
<dbReference type="RefSeq" id="WP_203680221.1">
    <property type="nucleotide sequence ID" value="NZ_BOMW01000027.1"/>
</dbReference>
<evidence type="ECO:0000256" key="1">
    <source>
        <dbReference type="SAM" id="MobiDB-lite"/>
    </source>
</evidence>
<dbReference type="Pfam" id="PF13191">
    <property type="entry name" value="AAA_16"/>
    <property type="match status" value="1"/>
</dbReference>
<evidence type="ECO:0000313" key="4">
    <source>
        <dbReference type="Proteomes" id="UP000629619"/>
    </source>
</evidence>
<gene>
    <name evidence="3" type="ORF">Asi03nite_30050</name>
</gene>
<dbReference type="Gene3D" id="1.25.40.10">
    <property type="entry name" value="Tetratricopeptide repeat domain"/>
    <property type="match status" value="2"/>
</dbReference>
<dbReference type="SUPFAM" id="SSF52540">
    <property type="entry name" value="P-loop containing nucleoside triphosphate hydrolases"/>
    <property type="match status" value="2"/>
</dbReference>
<dbReference type="InterPro" id="IPR003593">
    <property type="entry name" value="AAA+_ATPase"/>
</dbReference>
<dbReference type="InterPro" id="IPR011990">
    <property type="entry name" value="TPR-like_helical_dom_sf"/>
</dbReference>
<dbReference type="PRINTS" id="PR00364">
    <property type="entry name" value="DISEASERSIST"/>
</dbReference>
<feature type="domain" description="AAA+ ATPase" evidence="2">
    <location>
        <begin position="435"/>
        <end position="623"/>
    </location>
</feature>
<dbReference type="PANTHER" id="PTHR46082">
    <property type="entry name" value="ATP/GTP-BINDING PROTEIN-RELATED"/>
    <property type="match status" value="1"/>
</dbReference>
<proteinExistence type="predicted"/>
<dbReference type="NCBIfam" id="NF040586">
    <property type="entry name" value="FxSxx_TPR"/>
    <property type="match status" value="1"/>
</dbReference>
<evidence type="ECO:0000313" key="3">
    <source>
        <dbReference type="EMBL" id="GIF05467.1"/>
    </source>
</evidence>
<dbReference type="PANTHER" id="PTHR46082:SF6">
    <property type="entry name" value="AAA+ ATPASE DOMAIN-CONTAINING PROTEIN-RELATED"/>
    <property type="match status" value="1"/>
</dbReference>
<dbReference type="Proteomes" id="UP000629619">
    <property type="component" value="Unassembled WGS sequence"/>
</dbReference>
<accession>A0A919TKD2</accession>
<dbReference type="SMART" id="SM00382">
    <property type="entry name" value="AAA"/>
    <property type="match status" value="1"/>
</dbReference>
<dbReference type="EMBL" id="BOMW01000027">
    <property type="protein sequence ID" value="GIF05467.1"/>
    <property type="molecule type" value="Genomic_DNA"/>
</dbReference>
<dbReference type="InterPro" id="IPR053137">
    <property type="entry name" value="NLR-like"/>
</dbReference>
<evidence type="ECO:0000259" key="2">
    <source>
        <dbReference type="SMART" id="SM00382"/>
    </source>
</evidence>